<dbReference type="STRING" id="1125876.SAMN05443292_1907"/>
<dbReference type="PANTHER" id="PTHR22916">
    <property type="entry name" value="GLYCOSYLTRANSFERASE"/>
    <property type="match status" value="1"/>
</dbReference>
<dbReference type="Gene3D" id="3.90.550.10">
    <property type="entry name" value="Spore Coat Polysaccharide Biosynthesis Protein SpsA, Chain A"/>
    <property type="match status" value="1"/>
</dbReference>
<dbReference type="SUPFAM" id="SSF53448">
    <property type="entry name" value="Nucleotide-diphospho-sugar transferases"/>
    <property type="match status" value="1"/>
</dbReference>
<dbReference type="InterPro" id="IPR001173">
    <property type="entry name" value="Glyco_trans_2-like"/>
</dbReference>
<dbReference type="PANTHER" id="PTHR22916:SF3">
    <property type="entry name" value="UDP-GLCNAC:BETAGAL BETA-1,3-N-ACETYLGLUCOSAMINYLTRANSFERASE-LIKE PROTEIN 1"/>
    <property type="match status" value="1"/>
</dbReference>
<proteinExistence type="predicted"/>
<keyword evidence="3" id="KW-1185">Reference proteome</keyword>
<dbReference type="GO" id="GO:0016758">
    <property type="term" value="F:hexosyltransferase activity"/>
    <property type="evidence" value="ECO:0007669"/>
    <property type="project" value="UniProtKB-ARBA"/>
</dbReference>
<evidence type="ECO:0000259" key="1">
    <source>
        <dbReference type="Pfam" id="PF00535"/>
    </source>
</evidence>
<dbReference type="EMBL" id="FOQT01000003">
    <property type="protein sequence ID" value="SFI24266.1"/>
    <property type="molecule type" value="Genomic_DNA"/>
</dbReference>
<evidence type="ECO:0000313" key="2">
    <source>
        <dbReference type="EMBL" id="SFI24266.1"/>
    </source>
</evidence>
<dbReference type="Pfam" id="PF00535">
    <property type="entry name" value="Glycos_transf_2"/>
    <property type="match status" value="1"/>
</dbReference>
<dbReference type="AlphaFoldDB" id="A0A1I3GLC1"/>
<dbReference type="OrthoDB" id="597270at2"/>
<accession>A0A1I3GLC1</accession>
<name>A0A1I3GLC1_9FLAO</name>
<sequence>MKKTVSIIIPNYNRANLIVETLESIVAQTYKNWECLIIDDGSKDNSIEVINNFIAVDHRFKLYERDAKSPKGANSCRNIGAKKAKGDYIIYFDSDDLMLENHLEIKINTIKSHNYDFVIAKTEYFNSPEDAYPINYRSLFSLPITADNFIQKKINWLTLDPIIKAETAKAIQFTEKNSSAEEYNYFVKLVLQTENAIALDVVLSLRRFHEDSFQFGKEIDEKQRLINYFFYNWDTLKEVEKNPNCSQKSKIYLLENCINLLKNIKLPVPVLLFHKTICEIKGYQFSTLPYLLVNKLKYK</sequence>
<dbReference type="InterPro" id="IPR029044">
    <property type="entry name" value="Nucleotide-diphossugar_trans"/>
</dbReference>
<gene>
    <name evidence="2" type="ORF">SAMN05443292_1907</name>
</gene>
<reference evidence="2 3" key="1">
    <citation type="submission" date="2016-10" db="EMBL/GenBank/DDBJ databases">
        <authorList>
            <person name="de Groot N.N."/>
        </authorList>
    </citation>
    <scope>NUCLEOTIDE SEQUENCE [LARGE SCALE GENOMIC DNA]</scope>
    <source>
        <strain evidence="2 3">DSM 26000</strain>
    </source>
</reference>
<feature type="domain" description="Glycosyltransferase 2-like" evidence="1">
    <location>
        <begin position="6"/>
        <end position="148"/>
    </location>
</feature>
<dbReference type="CDD" id="cd00761">
    <property type="entry name" value="Glyco_tranf_GTA_type"/>
    <property type="match status" value="1"/>
</dbReference>
<dbReference type="RefSeq" id="WP_090079998.1">
    <property type="nucleotide sequence ID" value="NZ_FOQT01000003.1"/>
</dbReference>
<dbReference type="Proteomes" id="UP000198931">
    <property type="component" value="Unassembled WGS sequence"/>
</dbReference>
<keyword evidence="2" id="KW-0808">Transferase</keyword>
<organism evidence="2 3">
    <name type="scientific">Halpernia frigidisoli</name>
    <dbReference type="NCBI Taxonomy" id="1125876"/>
    <lineage>
        <taxon>Bacteria</taxon>
        <taxon>Pseudomonadati</taxon>
        <taxon>Bacteroidota</taxon>
        <taxon>Flavobacteriia</taxon>
        <taxon>Flavobacteriales</taxon>
        <taxon>Weeksellaceae</taxon>
        <taxon>Chryseobacterium group</taxon>
        <taxon>Halpernia</taxon>
    </lineage>
</organism>
<protein>
    <submittedName>
        <fullName evidence="2">Glycosyl transferase family 2</fullName>
    </submittedName>
</protein>
<evidence type="ECO:0000313" key="3">
    <source>
        <dbReference type="Proteomes" id="UP000198931"/>
    </source>
</evidence>